<dbReference type="CDD" id="cd17535">
    <property type="entry name" value="REC_NarL-like"/>
    <property type="match status" value="1"/>
</dbReference>
<dbReference type="Proteomes" id="UP000320160">
    <property type="component" value="Unassembled WGS sequence"/>
</dbReference>
<dbReference type="PRINTS" id="PR00038">
    <property type="entry name" value="HTHLUXR"/>
</dbReference>
<dbReference type="InterPro" id="IPR001789">
    <property type="entry name" value="Sig_transdc_resp-reg_receiver"/>
</dbReference>
<evidence type="ECO:0000259" key="5">
    <source>
        <dbReference type="PROSITE" id="PS50110"/>
    </source>
</evidence>
<dbReference type="GO" id="GO:0000160">
    <property type="term" value="P:phosphorelay signal transduction system"/>
    <property type="evidence" value="ECO:0007669"/>
    <property type="project" value="InterPro"/>
</dbReference>
<accession>A0A553WAY4</accession>
<dbReference type="PROSITE" id="PS50110">
    <property type="entry name" value="RESPONSE_REGULATORY"/>
    <property type="match status" value="1"/>
</dbReference>
<dbReference type="InterPro" id="IPR058245">
    <property type="entry name" value="NreC/VraR/RcsB-like_REC"/>
</dbReference>
<evidence type="ECO:0000259" key="4">
    <source>
        <dbReference type="PROSITE" id="PS50043"/>
    </source>
</evidence>
<comment type="caution">
    <text evidence="6">The sequence shown here is derived from an EMBL/GenBank/DDBJ whole genome shotgun (WGS) entry which is preliminary data.</text>
</comment>
<dbReference type="PROSITE" id="PS50043">
    <property type="entry name" value="HTH_LUXR_2"/>
    <property type="match status" value="1"/>
</dbReference>
<evidence type="ECO:0000313" key="7">
    <source>
        <dbReference type="Proteomes" id="UP000320160"/>
    </source>
</evidence>
<dbReference type="PANTHER" id="PTHR43214">
    <property type="entry name" value="TWO-COMPONENT RESPONSE REGULATOR"/>
    <property type="match status" value="1"/>
</dbReference>
<keyword evidence="1 3" id="KW-0597">Phosphoprotein</keyword>
<feature type="domain" description="HTH luxR-type" evidence="4">
    <location>
        <begin position="143"/>
        <end position="208"/>
    </location>
</feature>
<keyword evidence="2" id="KW-0238">DNA-binding</keyword>
<dbReference type="InterPro" id="IPR011006">
    <property type="entry name" value="CheY-like_superfamily"/>
</dbReference>
<dbReference type="CDD" id="cd06170">
    <property type="entry name" value="LuxR_C_like"/>
    <property type="match status" value="1"/>
</dbReference>
<dbReference type="RefSeq" id="WP_143777075.1">
    <property type="nucleotide sequence ID" value="NZ_VKKU01000002.1"/>
</dbReference>
<dbReference type="GO" id="GO:0006355">
    <property type="term" value="P:regulation of DNA-templated transcription"/>
    <property type="evidence" value="ECO:0007669"/>
    <property type="project" value="InterPro"/>
</dbReference>
<dbReference type="InterPro" id="IPR000792">
    <property type="entry name" value="Tscrpt_reg_LuxR_C"/>
</dbReference>
<dbReference type="SMART" id="SM00448">
    <property type="entry name" value="REC"/>
    <property type="match status" value="1"/>
</dbReference>
<dbReference type="Pfam" id="PF00072">
    <property type="entry name" value="Response_reg"/>
    <property type="match status" value="1"/>
</dbReference>
<dbReference type="GO" id="GO:0003677">
    <property type="term" value="F:DNA binding"/>
    <property type="evidence" value="ECO:0007669"/>
    <property type="project" value="UniProtKB-KW"/>
</dbReference>
<evidence type="ECO:0000256" key="3">
    <source>
        <dbReference type="PROSITE-ProRule" id="PRU00169"/>
    </source>
</evidence>
<dbReference type="AlphaFoldDB" id="A0A553WAY4"/>
<evidence type="ECO:0000256" key="1">
    <source>
        <dbReference type="ARBA" id="ARBA00022553"/>
    </source>
</evidence>
<dbReference type="InterPro" id="IPR039420">
    <property type="entry name" value="WalR-like"/>
</dbReference>
<dbReference type="Pfam" id="PF00196">
    <property type="entry name" value="GerE"/>
    <property type="match status" value="1"/>
</dbReference>
<dbReference type="SUPFAM" id="SSF52172">
    <property type="entry name" value="CheY-like"/>
    <property type="match status" value="1"/>
</dbReference>
<evidence type="ECO:0000256" key="2">
    <source>
        <dbReference type="ARBA" id="ARBA00023125"/>
    </source>
</evidence>
<dbReference type="SUPFAM" id="SSF46894">
    <property type="entry name" value="C-terminal effector domain of the bipartite response regulators"/>
    <property type="match status" value="1"/>
</dbReference>
<organism evidence="6 7">
    <name type="scientific">Sphingorhabdus contaminans</name>
    <dbReference type="NCBI Taxonomy" id="1343899"/>
    <lineage>
        <taxon>Bacteria</taxon>
        <taxon>Pseudomonadati</taxon>
        <taxon>Pseudomonadota</taxon>
        <taxon>Alphaproteobacteria</taxon>
        <taxon>Sphingomonadales</taxon>
        <taxon>Sphingomonadaceae</taxon>
        <taxon>Sphingorhabdus</taxon>
    </lineage>
</organism>
<feature type="modified residue" description="4-aspartylphosphate" evidence="3">
    <location>
        <position position="55"/>
    </location>
</feature>
<dbReference type="EMBL" id="VKKU01000002">
    <property type="protein sequence ID" value="TSB01855.1"/>
    <property type="molecule type" value="Genomic_DNA"/>
</dbReference>
<protein>
    <submittedName>
        <fullName evidence="6">Response regulator transcription factor</fullName>
    </submittedName>
</protein>
<dbReference type="Gene3D" id="3.40.50.2300">
    <property type="match status" value="1"/>
</dbReference>
<dbReference type="SMART" id="SM00421">
    <property type="entry name" value="HTH_LUXR"/>
    <property type="match status" value="1"/>
</dbReference>
<evidence type="ECO:0000313" key="6">
    <source>
        <dbReference type="EMBL" id="TSB01855.1"/>
    </source>
</evidence>
<reference evidence="6 7" key="1">
    <citation type="submission" date="2019-07" db="EMBL/GenBank/DDBJ databases">
        <authorList>
            <person name="Park M."/>
        </authorList>
    </citation>
    <scope>NUCLEOTIDE SEQUENCE [LARGE SCALE GENOMIC DNA]</scope>
    <source>
        <strain evidence="6 7">KCTC32445</strain>
    </source>
</reference>
<dbReference type="InterPro" id="IPR016032">
    <property type="entry name" value="Sig_transdc_resp-reg_C-effctor"/>
</dbReference>
<feature type="domain" description="Response regulatory" evidence="5">
    <location>
        <begin position="4"/>
        <end position="120"/>
    </location>
</feature>
<keyword evidence="7" id="KW-1185">Reference proteome</keyword>
<proteinExistence type="predicted"/>
<dbReference type="OrthoDB" id="9782896at2"/>
<gene>
    <name evidence="6" type="ORF">FOM92_11870</name>
</gene>
<sequence length="212" mass="23064">MKSTVLIADDHPLLLQALAELVRSAGAFEIVEASPDGLQALEKIGSHQPDIAILDLVMPNLTGLDVLRNVTERQWPVRVILLTASISPQQIEEAMRWGVWGIVLKDAATEDLIECLIEVADGNKWLPEKIVRQIGAVADEQPAASLAACLTQRELEIAHLVAQGLSNRHIAEKVASAEGTVSIHLHNIYRKLDINSRARLAALVAREAEMGS</sequence>
<name>A0A553WAY4_9SPHN</name>